<comment type="caution">
    <text evidence="1">The sequence shown here is derived from an EMBL/GenBank/DDBJ whole genome shotgun (WGS) entry which is preliminary data.</text>
</comment>
<dbReference type="AlphaFoldDB" id="A0AA40K7K4"/>
<reference evidence="1" key="1">
    <citation type="submission" date="2023-06" db="EMBL/GenBank/DDBJ databases">
        <title>Genome-scale phylogeny and comparative genomics of the fungal order Sordariales.</title>
        <authorList>
            <consortium name="Lawrence Berkeley National Laboratory"/>
            <person name="Hensen N."/>
            <person name="Bonometti L."/>
            <person name="Westerberg I."/>
            <person name="Brannstrom I.O."/>
            <person name="Guillou S."/>
            <person name="Cros-Aarteil S."/>
            <person name="Calhoun S."/>
            <person name="Haridas S."/>
            <person name="Kuo A."/>
            <person name="Mondo S."/>
            <person name="Pangilinan J."/>
            <person name="Riley R."/>
            <person name="LaButti K."/>
            <person name="Andreopoulos B."/>
            <person name="Lipzen A."/>
            <person name="Chen C."/>
            <person name="Yanf M."/>
            <person name="Daum C."/>
            <person name="Ng V."/>
            <person name="Clum A."/>
            <person name="Steindorff A."/>
            <person name="Ohm R."/>
            <person name="Martin F."/>
            <person name="Silar P."/>
            <person name="Natvig D."/>
            <person name="Lalanne C."/>
            <person name="Gautier V."/>
            <person name="Ament-velasquez S.L."/>
            <person name="Kruys A."/>
            <person name="Hutchinson M.I."/>
            <person name="Powell A.J."/>
            <person name="Barry K."/>
            <person name="Miller A.N."/>
            <person name="Grigoriev I.V."/>
            <person name="Debuchy R."/>
            <person name="Gladieux P."/>
            <person name="Thoren M.H."/>
            <person name="Johannesson H."/>
        </authorList>
    </citation>
    <scope>NUCLEOTIDE SEQUENCE</scope>
    <source>
        <strain evidence="1">SMH3187-1</strain>
    </source>
</reference>
<sequence>MSKPYYVKELLAVLSGQEKTPRDLDAFYFYFFSFNRGQNISQVSEPVNRMVRLDGKEGTAFGDHVGDWEHNMIRFRDGKPKGIYFSQHRDGAEYSWDDSTVTKRDGRNTTHDAALIDWCDGPIWDPVLSAYFLRFDPSNSTVVPIH</sequence>
<organism evidence="1 2">
    <name type="scientific">Schizothecium vesticola</name>
    <dbReference type="NCBI Taxonomy" id="314040"/>
    <lineage>
        <taxon>Eukaryota</taxon>
        <taxon>Fungi</taxon>
        <taxon>Dikarya</taxon>
        <taxon>Ascomycota</taxon>
        <taxon>Pezizomycotina</taxon>
        <taxon>Sordariomycetes</taxon>
        <taxon>Sordariomycetidae</taxon>
        <taxon>Sordariales</taxon>
        <taxon>Schizotheciaceae</taxon>
        <taxon>Schizothecium</taxon>
    </lineage>
</organism>
<dbReference type="Proteomes" id="UP001172155">
    <property type="component" value="Unassembled WGS sequence"/>
</dbReference>
<dbReference type="PANTHER" id="PTHR48174">
    <property type="entry name" value="DUF946 FAMILY PROTEIN"/>
    <property type="match status" value="1"/>
</dbReference>
<dbReference type="PANTHER" id="PTHR48174:SF5">
    <property type="entry name" value="VACUOLAR PROTEIN SORTING-ASSOCIATED PROTEIN 62"/>
    <property type="match status" value="1"/>
</dbReference>
<protein>
    <submittedName>
        <fullName evidence="1">Uncharacterized protein</fullName>
    </submittedName>
</protein>
<gene>
    <name evidence="1" type="ORF">B0T18DRAFT_486973</name>
</gene>
<dbReference type="EMBL" id="JAUKUD010000003">
    <property type="protein sequence ID" value="KAK0748919.1"/>
    <property type="molecule type" value="Genomic_DNA"/>
</dbReference>
<keyword evidence="2" id="KW-1185">Reference proteome</keyword>
<evidence type="ECO:0000313" key="1">
    <source>
        <dbReference type="EMBL" id="KAK0748919.1"/>
    </source>
</evidence>
<name>A0AA40K7K4_9PEZI</name>
<proteinExistence type="predicted"/>
<evidence type="ECO:0000313" key="2">
    <source>
        <dbReference type="Proteomes" id="UP001172155"/>
    </source>
</evidence>
<accession>A0AA40K7K4</accession>